<dbReference type="Proteomes" id="UP000298438">
    <property type="component" value="Unassembled WGS sequence"/>
</dbReference>
<name>A0A4Y9SNU9_9BURK</name>
<evidence type="ECO:0000313" key="1">
    <source>
        <dbReference type="EMBL" id="TFW28171.1"/>
    </source>
</evidence>
<accession>A0A4Y9SNU9</accession>
<keyword evidence="2" id="KW-1185">Reference proteome</keyword>
<protein>
    <submittedName>
        <fullName evidence="1">Uncharacterized protein</fullName>
    </submittedName>
</protein>
<gene>
    <name evidence="1" type="ORF">E4L96_02705</name>
</gene>
<comment type="caution">
    <text evidence="1">The sequence shown here is derived from an EMBL/GenBank/DDBJ whole genome shotgun (WGS) entry which is preliminary data.</text>
</comment>
<organism evidence="1 2">
    <name type="scientific">Zemynaea arenosa</name>
    <dbReference type="NCBI Taxonomy" id="2561931"/>
    <lineage>
        <taxon>Bacteria</taxon>
        <taxon>Pseudomonadati</taxon>
        <taxon>Pseudomonadota</taxon>
        <taxon>Betaproteobacteria</taxon>
        <taxon>Burkholderiales</taxon>
        <taxon>Oxalobacteraceae</taxon>
        <taxon>Telluria group</taxon>
        <taxon>Zemynaea</taxon>
    </lineage>
</organism>
<sequence>MFALAVTVVFFRPLLVGVLKALVLVVRPRLTHEQRVARAQQLNARMVHEVSSLDPVTSAELRAIAARG</sequence>
<dbReference type="AlphaFoldDB" id="A0A4Y9SNU9"/>
<proteinExistence type="predicted"/>
<dbReference type="EMBL" id="SPVF01000039">
    <property type="protein sequence ID" value="TFW28171.1"/>
    <property type="molecule type" value="Genomic_DNA"/>
</dbReference>
<reference evidence="1 2" key="1">
    <citation type="submission" date="2019-03" db="EMBL/GenBank/DDBJ databases">
        <title>Draft Genome Sequence of Massilia arenosa sp. nov., a Novel Massilia Species Isolated from a Sandy-loam Maize Soil.</title>
        <authorList>
            <person name="Raths R."/>
            <person name="Peta V."/>
            <person name="Bucking H."/>
        </authorList>
    </citation>
    <scope>NUCLEOTIDE SEQUENCE [LARGE SCALE GENOMIC DNA]</scope>
    <source>
        <strain evidence="1 2">MC02</strain>
    </source>
</reference>
<dbReference type="RefSeq" id="WP_135205695.1">
    <property type="nucleotide sequence ID" value="NZ_SPVF01000039.1"/>
</dbReference>
<evidence type="ECO:0000313" key="2">
    <source>
        <dbReference type="Proteomes" id="UP000298438"/>
    </source>
</evidence>